<dbReference type="Gene3D" id="3.30.420.10">
    <property type="entry name" value="Ribonuclease H-like superfamily/Ribonuclease H"/>
    <property type="match status" value="1"/>
</dbReference>
<evidence type="ECO:0000259" key="1">
    <source>
        <dbReference type="PROSITE" id="PS50994"/>
    </source>
</evidence>
<dbReference type="InterPro" id="IPR048020">
    <property type="entry name" value="Transpos_IS3"/>
</dbReference>
<comment type="caution">
    <text evidence="2">The sequence shown here is derived from an EMBL/GenBank/DDBJ whole genome shotgun (WGS) entry which is preliminary data.</text>
</comment>
<evidence type="ECO:0000313" key="2">
    <source>
        <dbReference type="EMBL" id="MFA0813027.1"/>
    </source>
</evidence>
<keyword evidence="3" id="KW-1185">Reference proteome</keyword>
<gene>
    <name evidence="2" type="ORF">ACCI49_19140</name>
</gene>
<dbReference type="RefSeq" id="WP_371840771.1">
    <property type="nucleotide sequence ID" value="NZ_JBGMEK010000066.1"/>
</dbReference>
<dbReference type="PANTHER" id="PTHR46889">
    <property type="entry name" value="TRANSPOSASE INSF FOR INSERTION SEQUENCE IS3B-RELATED"/>
    <property type="match status" value="1"/>
</dbReference>
<dbReference type="InterPro" id="IPR036397">
    <property type="entry name" value="RNaseH_sf"/>
</dbReference>
<feature type="domain" description="Integrase catalytic" evidence="1">
    <location>
        <begin position="52"/>
        <end position="158"/>
    </location>
</feature>
<dbReference type="PANTHER" id="PTHR46889:SF4">
    <property type="entry name" value="TRANSPOSASE INSO FOR INSERTION SEQUENCE ELEMENT IS911B-RELATED"/>
    <property type="match status" value="1"/>
</dbReference>
<dbReference type="InterPro" id="IPR012337">
    <property type="entry name" value="RNaseH-like_sf"/>
</dbReference>
<dbReference type="NCBIfam" id="NF033516">
    <property type="entry name" value="transpos_IS3"/>
    <property type="match status" value="1"/>
</dbReference>
<accession>A0ABV4P3W7</accession>
<name>A0ABV4P3W7_9GAMM</name>
<dbReference type="InterPro" id="IPR001584">
    <property type="entry name" value="Integrase_cat-core"/>
</dbReference>
<protein>
    <submittedName>
        <fullName evidence="2">IS3 family transposase</fullName>
    </submittedName>
</protein>
<proteinExistence type="predicted"/>
<dbReference type="Pfam" id="PF00665">
    <property type="entry name" value="rve"/>
    <property type="match status" value="1"/>
</dbReference>
<dbReference type="SUPFAM" id="SSF53098">
    <property type="entry name" value="Ribonuclease H-like"/>
    <property type="match status" value="1"/>
</dbReference>
<sequence>MQVNKSSYYDWCRRSGSSIDSQTWQLCHRLKTLFAESRQSLGSRQLENPLNRELSPSAKNQVWTTDITYIWTLQGWLYLAVVIDFYSRRIVGWHLDRQMEMALVSRALMMAVNLRTLPKGLLHHSDRGSQYASDAYQVLLKQHGMMRSMSRRGNCWANCVNQNTWSDSALN</sequence>
<organism evidence="2 3">
    <name type="scientific">Microbulbifer epialgicus</name>
    <dbReference type="NCBI Taxonomy" id="393907"/>
    <lineage>
        <taxon>Bacteria</taxon>
        <taxon>Pseudomonadati</taxon>
        <taxon>Pseudomonadota</taxon>
        <taxon>Gammaproteobacteria</taxon>
        <taxon>Cellvibrionales</taxon>
        <taxon>Microbulbiferaceae</taxon>
        <taxon>Microbulbifer</taxon>
    </lineage>
</organism>
<evidence type="ECO:0000313" key="3">
    <source>
        <dbReference type="Proteomes" id="UP001569428"/>
    </source>
</evidence>
<dbReference type="EMBL" id="JBGMEK010000066">
    <property type="protein sequence ID" value="MFA0813027.1"/>
    <property type="molecule type" value="Genomic_DNA"/>
</dbReference>
<dbReference type="Proteomes" id="UP001569428">
    <property type="component" value="Unassembled WGS sequence"/>
</dbReference>
<dbReference type="PROSITE" id="PS50994">
    <property type="entry name" value="INTEGRASE"/>
    <property type="match status" value="1"/>
</dbReference>
<reference evidence="2 3" key="1">
    <citation type="submission" date="2024-08" db="EMBL/GenBank/DDBJ databases">
        <authorList>
            <person name="Ishaq N."/>
        </authorList>
    </citation>
    <scope>NUCLEOTIDE SEQUENCE [LARGE SCALE GENOMIC DNA]</scope>
    <source>
        <strain evidence="2 3">DSM 18651</strain>
    </source>
</reference>
<dbReference type="InterPro" id="IPR050900">
    <property type="entry name" value="Transposase_IS3/IS150/IS904"/>
</dbReference>